<dbReference type="OrthoDB" id="56224at2"/>
<proteinExistence type="inferred from homology"/>
<gene>
    <name evidence="3" type="ORF">nbrc107697_35110</name>
</gene>
<dbReference type="InterPro" id="IPR051324">
    <property type="entry name" value="Stress/Tellurium_Resist"/>
</dbReference>
<name>A0A7I9V2Q3_9ACTN</name>
<evidence type="ECO:0000313" key="4">
    <source>
        <dbReference type="Proteomes" id="UP000444980"/>
    </source>
</evidence>
<dbReference type="EMBL" id="BJOU01000019">
    <property type="protein sequence ID" value="GED99472.1"/>
    <property type="molecule type" value="Genomic_DNA"/>
</dbReference>
<dbReference type="InterPro" id="IPR003325">
    <property type="entry name" value="TerD"/>
</dbReference>
<evidence type="ECO:0000259" key="2">
    <source>
        <dbReference type="Pfam" id="PF02342"/>
    </source>
</evidence>
<feature type="domain" description="TerD" evidence="2">
    <location>
        <begin position="3"/>
        <end position="163"/>
    </location>
</feature>
<dbReference type="CDD" id="cd06974">
    <property type="entry name" value="TerD_like"/>
    <property type="match status" value="1"/>
</dbReference>
<organism evidence="3 4">
    <name type="scientific">Gordonia crocea</name>
    <dbReference type="NCBI Taxonomy" id="589162"/>
    <lineage>
        <taxon>Bacteria</taxon>
        <taxon>Bacillati</taxon>
        <taxon>Actinomycetota</taxon>
        <taxon>Actinomycetes</taxon>
        <taxon>Mycobacteriales</taxon>
        <taxon>Gordoniaceae</taxon>
        <taxon>Gordonia</taxon>
    </lineage>
</organism>
<dbReference type="Pfam" id="PF02342">
    <property type="entry name" value="TerD"/>
    <property type="match status" value="1"/>
</dbReference>
<dbReference type="PANTHER" id="PTHR32097">
    <property type="entry name" value="CAMP-BINDING PROTEIN 1-RELATED"/>
    <property type="match status" value="1"/>
</dbReference>
<reference evidence="4" key="1">
    <citation type="submission" date="2019-06" db="EMBL/GenBank/DDBJ databases">
        <title>Gordonia isolated from sludge of a wastewater treatment plant.</title>
        <authorList>
            <person name="Tamura T."/>
            <person name="Aoyama K."/>
            <person name="Kang Y."/>
            <person name="Saito S."/>
            <person name="Akiyama N."/>
            <person name="Yazawa K."/>
            <person name="Gonoi T."/>
            <person name="Mikami Y."/>
        </authorList>
    </citation>
    <scope>NUCLEOTIDE SEQUENCE [LARGE SCALE GENOMIC DNA]</scope>
    <source>
        <strain evidence="4">NBRC 107697</strain>
    </source>
</reference>
<dbReference type="PANTHER" id="PTHR32097:SF4">
    <property type="entry name" value="GENERAL STRESS PROTEIN 16U"/>
    <property type="match status" value="1"/>
</dbReference>
<comment type="caution">
    <text evidence="3">The sequence shown here is derived from an EMBL/GenBank/DDBJ whole genome shotgun (WGS) entry which is preliminary data.</text>
</comment>
<accession>A0A7I9V2Q3</accession>
<protein>
    <submittedName>
        <fullName evidence="3">Chemical-damaging agent resistance protein C</fullName>
    </submittedName>
</protein>
<comment type="similarity">
    <text evidence="1">Belongs to the CAPAB/TerDEXZ family.</text>
</comment>
<dbReference type="AlphaFoldDB" id="A0A7I9V2Q3"/>
<dbReference type="Proteomes" id="UP000444980">
    <property type="component" value="Unassembled WGS sequence"/>
</dbReference>
<dbReference type="RefSeq" id="WP_161928743.1">
    <property type="nucleotide sequence ID" value="NZ_BJOU01000019.1"/>
</dbReference>
<evidence type="ECO:0000313" key="3">
    <source>
        <dbReference type="EMBL" id="GED99472.1"/>
    </source>
</evidence>
<keyword evidence="4" id="KW-1185">Reference proteome</keyword>
<evidence type="ECO:0000256" key="1">
    <source>
        <dbReference type="ARBA" id="ARBA00008775"/>
    </source>
</evidence>
<dbReference type="Gene3D" id="2.60.60.30">
    <property type="entry name" value="sav2460 like domains"/>
    <property type="match status" value="1"/>
</dbReference>
<sequence>MANRRGLQKVSIGVGWDLQPAGAQLDLDLAAFALPVGGTVDSDQDFVFFNNVTACGGAIRLTSDSATFQGWKEEMVIDTAALPARIERVVVSVCSYAGEAPFGRFPAGAVELWDSDAGQLARCDLSAQFADKSALVYADLRRDGDRWVLFARAEPYDDLASIARSMGVKV</sequence>